<evidence type="ECO:0000256" key="6">
    <source>
        <dbReference type="ARBA" id="ARBA00022691"/>
    </source>
</evidence>
<dbReference type="OMA" id="PIGSWTK"/>
<evidence type="ECO:0000313" key="13">
    <source>
        <dbReference type="Proteomes" id="UP000041254"/>
    </source>
</evidence>
<dbReference type="InterPro" id="IPR023267">
    <property type="entry name" value="RCMT"/>
</dbReference>
<comment type="similarity">
    <text evidence="2 9">Belongs to the class I-like SAM-binding methyltransferase superfamily. RsmB/NOP family.</text>
</comment>
<evidence type="ECO:0000259" key="11">
    <source>
        <dbReference type="PROSITE" id="PS51686"/>
    </source>
</evidence>
<feature type="region of interest" description="Disordered" evidence="10">
    <location>
        <begin position="1"/>
        <end position="141"/>
    </location>
</feature>
<comment type="subcellular location">
    <subcellularLocation>
        <location evidence="1">Nucleus</location>
        <location evidence="1">Nucleolus</location>
    </subcellularLocation>
</comment>
<dbReference type="Pfam" id="PF01189">
    <property type="entry name" value="Methyltr_RsmB-F"/>
    <property type="match status" value="1"/>
</dbReference>
<evidence type="ECO:0000256" key="7">
    <source>
        <dbReference type="ARBA" id="ARBA00022884"/>
    </source>
</evidence>
<organism evidence="12 13">
    <name type="scientific">Vitrella brassicaformis (strain CCMP3155)</name>
    <dbReference type="NCBI Taxonomy" id="1169540"/>
    <lineage>
        <taxon>Eukaryota</taxon>
        <taxon>Sar</taxon>
        <taxon>Alveolata</taxon>
        <taxon>Colpodellida</taxon>
        <taxon>Vitrellaceae</taxon>
        <taxon>Vitrella</taxon>
    </lineage>
</organism>
<evidence type="ECO:0000313" key="12">
    <source>
        <dbReference type="EMBL" id="CEM20035.1"/>
    </source>
</evidence>
<dbReference type="InterPro" id="IPR001678">
    <property type="entry name" value="MeTrfase_RsmB-F_NOP2_dom"/>
</dbReference>
<proteinExistence type="inferred from homology"/>
<gene>
    <name evidence="12" type="ORF">Vbra_6027</name>
</gene>
<evidence type="ECO:0000256" key="1">
    <source>
        <dbReference type="ARBA" id="ARBA00004604"/>
    </source>
</evidence>
<keyword evidence="5 9" id="KW-0808">Transferase</keyword>
<dbReference type="FunFam" id="3.30.70.1170:FF:000001">
    <property type="entry name" value="Ribosomal RNA methyltransferase Nop2"/>
    <property type="match status" value="1"/>
</dbReference>
<dbReference type="InterPro" id="IPR029063">
    <property type="entry name" value="SAM-dependent_MTases_sf"/>
</dbReference>
<dbReference type="SUPFAM" id="SSF53335">
    <property type="entry name" value="S-adenosyl-L-methionine-dependent methyltransferases"/>
    <property type="match status" value="1"/>
</dbReference>
<dbReference type="PhylomeDB" id="A0A0G4FYE5"/>
<dbReference type="GO" id="GO:0000470">
    <property type="term" value="P:maturation of LSU-rRNA"/>
    <property type="evidence" value="ECO:0007669"/>
    <property type="project" value="TreeGrafter"/>
</dbReference>
<dbReference type="InParanoid" id="A0A0G4FYE5"/>
<keyword evidence="7 9" id="KW-0694">RNA-binding</keyword>
<dbReference type="AlphaFoldDB" id="A0A0G4FYE5"/>
<dbReference type="InterPro" id="IPR011023">
    <property type="entry name" value="Nop2p"/>
</dbReference>
<keyword evidence="8" id="KW-0539">Nucleus</keyword>
<dbReference type="InterPro" id="IPR023273">
    <property type="entry name" value="RCMT_NOP2"/>
</dbReference>
<protein>
    <recommendedName>
        <fullName evidence="11">SAM-dependent MTase RsmB/NOP-type domain-containing protein</fullName>
    </recommendedName>
</protein>
<feature type="compositionally biased region" description="Basic residues" evidence="10">
    <location>
        <begin position="630"/>
        <end position="656"/>
    </location>
</feature>
<dbReference type="PROSITE" id="PS51686">
    <property type="entry name" value="SAM_MT_RSMB_NOP"/>
    <property type="match status" value="1"/>
</dbReference>
<dbReference type="EMBL" id="CDMY01000520">
    <property type="protein sequence ID" value="CEM20035.1"/>
    <property type="molecule type" value="Genomic_DNA"/>
</dbReference>
<evidence type="ECO:0000256" key="2">
    <source>
        <dbReference type="ARBA" id="ARBA00007494"/>
    </source>
</evidence>
<evidence type="ECO:0000256" key="9">
    <source>
        <dbReference type="PROSITE-ProRule" id="PRU01023"/>
    </source>
</evidence>
<dbReference type="STRING" id="1169540.A0A0G4FYE5"/>
<feature type="binding site" evidence="9">
    <location>
        <position position="398"/>
    </location>
    <ligand>
        <name>S-adenosyl-L-methionine</name>
        <dbReference type="ChEBI" id="CHEBI:59789"/>
    </ligand>
</feature>
<feature type="binding site" evidence="9">
    <location>
        <position position="381"/>
    </location>
    <ligand>
        <name>S-adenosyl-L-methionine</name>
        <dbReference type="ChEBI" id="CHEBI:59789"/>
    </ligand>
</feature>
<dbReference type="Gene3D" id="3.40.50.150">
    <property type="entry name" value="Vaccinia Virus protein VP39"/>
    <property type="match status" value="1"/>
</dbReference>
<dbReference type="VEuPathDB" id="CryptoDB:Vbra_6027"/>
<feature type="compositionally biased region" description="Acidic residues" evidence="10">
    <location>
        <begin position="71"/>
        <end position="100"/>
    </location>
</feature>
<dbReference type="GO" id="GO:0009383">
    <property type="term" value="F:rRNA (cytosine-C5-)-methyltransferase activity"/>
    <property type="evidence" value="ECO:0007669"/>
    <property type="project" value="TreeGrafter"/>
</dbReference>
<dbReference type="NCBIfam" id="TIGR00446">
    <property type="entry name" value="nop2p"/>
    <property type="match status" value="1"/>
</dbReference>
<dbReference type="PRINTS" id="PR02012">
    <property type="entry name" value="RCMTNOP2"/>
</dbReference>
<evidence type="ECO:0000256" key="4">
    <source>
        <dbReference type="ARBA" id="ARBA00022603"/>
    </source>
</evidence>
<feature type="binding site" evidence="9">
    <location>
        <position position="354"/>
    </location>
    <ligand>
        <name>S-adenosyl-L-methionine</name>
        <dbReference type="ChEBI" id="CHEBI:59789"/>
    </ligand>
</feature>
<dbReference type="PROSITE" id="PS01153">
    <property type="entry name" value="NOL1_NOP2_SUN"/>
    <property type="match status" value="1"/>
</dbReference>
<dbReference type="InterPro" id="IPR018314">
    <property type="entry name" value="RsmB/NOL1/NOP2-like_CS"/>
</dbReference>
<feature type="region of interest" description="Disordered" evidence="10">
    <location>
        <begin position="536"/>
        <end position="656"/>
    </location>
</feature>
<feature type="compositionally biased region" description="Polar residues" evidence="10">
    <location>
        <begin position="546"/>
        <end position="556"/>
    </location>
</feature>
<feature type="compositionally biased region" description="Basic and acidic residues" evidence="10">
    <location>
        <begin position="1"/>
        <end position="29"/>
    </location>
</feature>
<dbReference type="FunCoup" id="A0A0G4FYE5">
    <property type="interactions" value="110"/>
</dbReference>
<evidence type="ECO:0000256" key="5">
    <source>
        <dbReference type="ARBA" id="ARBA00022679"/>
    </source>
</evidence>
<dbReference type="PANTHER" id="PTHR22807:SF30">
    <property type="entry name" value="28S RRNA (CYTOSINE(4447)-C(5))-METHYLTRANSFERASE-RELATED"/>
    <property type="match status" value="1"/>
</dbReference>
<evidence type="ECO:0000256" key="10">
    <source>
        <dbReference type="SAM" id="MobiDB-lite"/>
    </source>
</evidence>
<dbReference type="GO" id="GO:0070475">
    <property type="term" value="P:rRNA base methylation"/>
    <property type="evidence" value="ECO:0007669"/>
    <property type="project" value="TreeGrafter"/>
</dbReference>
<feature type="compositionally biased region" description="Acidic residues" evidence="10">
    <location>
        <begin position="30"/>
        <end position="49"/>
    </location>
</feature>
<feature type="compositionally biased region" description="Basic and acidic residues" evidence="10">
    <location>
        <begin position="615"/>
        <end position="624"/>
    </location>
</feature>
<dbReference type="PANTHER" id="PTHR22807">
    <property type="entry name" value="NOP2 YEAST -RELATED NOL1/NOP2/FMU SUN DOMAIN-CONTAINING"/>
    <property type="match status" value="1"/>
</dbReference>
<evidence type="ECO:0000256" key="3">
    <source>
        <dbReference type="ARBA" id="ARBA00022517"/>
    </source>
</evidence>
<evidence type="ECO:0000256" key="8">
    <source>
        <dbReference type="ARBA" id="ARBA00023242"/>
    </source>
</evidence>
<dbReference type="OrthoDB" id="427002at2759"/>
<dbReference type="InterPro" id="IPR049560">
    <property type="entry name" value="MeTrfase_RsmB-F_NOP2_cat"/>
</dbReference>
<feature type="compositionally biased region" description="Acidic residues" evidence="10">
    <location>
        <begin position="117"/>
        <end position="141"/>
    </location>
</feature>
<reference evidence="12 13" key="1">
    <citation type="submission" date="2014-11" db="EMBL/GenBank/DDBJ databases">
        <authorList>
            <person name="Zhu J."/>
            <person name="Qi W."/>
            <person name="Song R."/>
        </authorList>
    </citation>
    <scope>NUCLEOTIDE SEQUENCE [LARGE SCALE GENOMIC DNA]</scope>
</reference>
<dbReference type="Gene3D" id="3.30.70.1170">
    <property type="entry name" value="Sun protein, domain 3"/>
    <property type="match status" value="1"/>
</dbReference>
<feature type="compositionally biased region" description="Low complexity" evidence="10">
    <location>
        <begin position="576"/>
        <end position="585"/>
    </location>
</feature>
<dbReference type="GO" id="GO:0005730">
    <property type="term" value="C:nucleolus"/>
    <property type="evidence" value="ECO:0007669"/>
    <property type="project" value="UniProtKB-SubCell"/>
</dbReference>
<keyword evidence="4 9" id="KW-0489">Methyltransferase</keyword>
<sequence>MKKQRDLERLKQVLLRKQADRATEEAEEKKEEDDIDENGEASDEGEEMEGQSASHAPVGGASRGALKSLLDDEAEEDEDEDEDDEDEDEDEEDDDEFDVETMEKKSRRLDRKRQREEEEAEAAADEDYEGMQDGAPADDEDMTLNIDDQQDEGEGGAKLSGGVTMKGAFDLGAIKQRIQDTVMLLESWKTMDERARKGRKRADLMAQLTADVSSFYGYGPELADYFLKLFSPQEAIEFFETNEKPRPVTIRTNTLKIKRRDLAQNLIARGANVDPIGEWTKVGLTVLSSSVPIGATPEYMSGYYMLQSASSFLPVMALAPQPGEKVVDMAAAPGGKTTYIGQLMKSSGIIFANDAKKDRCTSLAANLHRMGILNSIVVNMDGRKLAEHLPKVDRVLLDAPCSGAGIIARDASVKVKRGPKDFEEHSVLQKELLRVAVDLVDANSKTGGYIVYSTCSLSVEENEAVLDHILHIRHVKVVPIDAIDPNFGVHGLTRFRERRFHPSIDNARRYYPHVHNMDGFFVAKLKKESNVIPSRIKKDRRKHNEAVQTWDESNITADMLERPLTFPDKEPPPPSASAAGAPSSAKKGKKKHKGKHQQQQAAAAGQPPAAKGKKRPSDGERPRDASGVSKHGKVPKKGGKGSPPFKRRKKGGGAGQ</sequence>
<feature type="domain" description="SAM-dependent MTase RsmB/NOP-type" evidence="11">
    <location>
        <begin position="238"/>
        <end position="528"/>
    </location>
</feature>
<feature type="active site" description="Nucleophile" evidence="9">
    <location>
        <position position="455"/>
    </location>
</feature>
<feature type="compositionally biased region" description="Basic residues" evidence="10">
    <location>
        <begin position="586"/>
        <end position="596"/>
    </location>
</feature>
<dbReference type="Proteomes" id="UP000041254">
    <property type="component" value="Unassembled WGS sequence"/>
</dbReference>
<feature type="binding site" evidence="9">
    <location>
        <begin position="330"/>
        <end position="336"/>
    </location>
    <ligand>
        <name>S-adenosyl-L-methionine</name>
        <dbReference type="ChEBI" id="CHEBI:59789"/>
    </ligand>
</feature>
<feature type="compositionally biased region" description="Low complexity" evidence="10">
    <location>
        <begin position="597"/>
        <end position="610"/>
    </location>
</feature>
<keyword evidence="3" id="KW-0690">Ribosome biogenesis</keyword>
<keyword evidence="6 9" id="KW-0949">S-adenosyl-L-methionine</keyword>
<dbReference type="PRINTS" id="PR02008">
    <property type="entry name" value="RCMTFAMILY"/>
</dbReference>
<name>A0A0G4FYE5_VITBC</name>
<accession>A0A0G4FYE5</accession>
<keyword evidence="13" id="KW-1185">Reference proteome</keyword>
<dbReference type="GO" id="GO:0003723">
    <property type="term" value="F:RNA binding"/>
    <property type="evidence" value="ECO:0007669"/>
    <property type="project" value="UniProtKB-UniRule"/>
</dbReference>